<dbReference type="GO" id="GO:0048598">
    <property type="term" value="P:embryonic morphogenesis"/>
    <property type="evidence" value="ECO:0007669"/>
    <property type="project" value="InterPro"/>
</dbReference>
<proteinExistence type="inferred from homology"/>
<organism evidence="6 7">
    <name type="scientific">Pelobates cultripes</name>
    <name type="common">Western spadefoot toad</name>
    <dbReference type="NCBI Taxonomy" id="61616"/>
    <lineage>
        <taxon>Eukaryota</taxon>
        <taxon>Metazoa</taxon>
        <taxon>Chordata</taxon>
        <taxon>Craniata</taxon>
        <taxon>Vertebrata</taxon>
        <taxon>Euteleostomi</taxon>
        <taxon>Amphibia</taxon>
        <taxon>Batrachia</taxon>
        <taxon>Anura</taxon>
        <taxon>Pelobatoidea</taxon>
        <taxon>Pelobatidae</taxon>
        <taxon>Pelobates</taxon>
    </lineage>
</organism>
<evidence type="ECO:0000313" key="7">
    <source>
        <dbReference type="Proteomes" id="UP001295444"/>
    </source>
</evidence>
<evidence type="ECO:0000256" key="1">
    <source>
        <dbReference type="ARBA" id="ARBA00004123"/>
    </source>
</evidence>
<feature type="compositionally biased region" description="Polar residues" evidence="5">
    <location>
        <begin position="154"/>
        <end position="192"/>
    </location>
</feature>
<sequence>MAVGGGCDGVRELGSDVLLHPELLSRDFLLLSLGQKNIEVKESLNDKERLTEIFIQHAMPLPQRALPNSRWGKLMESKREQNKVTEPQKKSASCEGVRKRPLIVFDGSSTSTSIKVKKTENGETAQRLQPSSMESTHTGSRNIGSPTSPAPRVCSSNPNRPSKFNTVSNNGHPENTVQSDKTLGSQQSTTGTAVKIKRVAPKDEPEVENDLKPTEAKKKVIQHVTWP</sequence>
<dbReference type="PANTHER" id="PTHR28359:SF1">
    <property type="entry name" value="ASHWIN"/>
    <property type="match status" value="1"/>
</dbReference>
<dbReference type="GO" id="GO:0072669">
    <property type="term" value="C:tRNA-splicing ligase complex"/>
    <property type="evidence" value="ECO:0007669"/>
    <property type="project" value="InterPro"/>
</dbReference>
<dbReference type="GO" id="GO:0005634">
    <property type="term" value="C:nucleus"/>
    <property type="evidence" value="ECO:0007669"/>
    <property type="project" value="UniProtKB-SubCell"/>
</dbReference>
<evidence type="ECO:0000256" key="4">
    <source>
        <dbReference type="ARBA" id="ARBA00023242"/>
    </source>
</evidence>
<keyword evidence="7" id="KW-1185">Reference proteome</keyword>
<dbReference type="AlphaFoldDB" id="A0AAD1R4W2"/>
<dbReference type="Proteomes" id="UP001295444">
    <property type="component" value="Chromosome 01"/>
</dbReference>
<dbReference type="Pfam" id="PF15323">
    <property type="entry name" value="Ashwin"/>
    <property type="match status" value="1"/>
</dbReference>
<keyword evidence="4" id="KW-0539">Nucleus</keyword>
<reference evidence="6" key="1">
    <citation type="submission" date="2022-03" db="EMBL/GenBank/DDBJ databases">
        <authorList>
            <person name="Alioto T."/>
            <person name="Alioto T."/>
            <person name="Gomez Garrido J."/>
        </authorList>
    </citation>
    <scope>NUCLEOTIDE SEQUENCE</scope>
</reference>
<name>A0AAD1R4W2_PELCU</name>
<feature type="compositionally biased region" description="Basic and acidic residues" evidence="5">
    <location>
        <begin position="200"/>
        <end position="218"/>
    </location>
</feature>
<accession>A0AAD1R4W2</accession>
<evidence type="ECO:0000256" key="5">
    <source>
        <dbReference type="SAM" id="MobiDB-lite"/>
    </source>
</evidence>
<dbReference type="PANTHER" id="PTHR28359">
    <property type="entry name" value="ASHWIN"/>
    <property type="match status" value="1"/>
</dbReference>
<evidence type="ECO:0000313" key="6">
    <source>
        <dbReference type="EMBL" id="CAH2223295.1"/>
    </source>
</evidence>
<protein>
    <recommendedName>
        <fullName evidence="3">Ashwin</fullName>
    </recommendedName>
</protein>
<gene>
    <name evidence="6" type="ORF">PECUL_23A057645</name>
</gene>
<feature type="region of interest" description="Disordered" evidence="5">
    <location>
        <begin position="113"/>
        <end position="227"/>
    </location>
</feature>
<evidence type="ECO:0000256" key="2">
    <source>
        <dbReference type="ARBA" id="ARBA00007855"/>
    </source>
</evidence>
<evidence type="ECO:0000256" key="3">
    <source>
        <dbReference type="ARBA" id="ARBA00015134"/>
    </source>
</evidence>
<comment type="subcellular location">
    <subcellularLocation>
        <location evidence="1">Nucleus</location>
    </subcellularLocation>
</comment>
<feature type="compositionally biased region" description="Polar residues" evidence="5">
    <location>
        <begin position="122"/>
        <end position="147"/>
    </location>
</feature>
<dbReference type="EMBL" id="OW240912">
    <property type="protein sequence ID" value="CAH2223295.1"/>
    <property type="molecule type" value="Genomic_DNA"/>
</dbReference>
<dbReference type="InterPro" id="IPR024887">
    <property type="entry name" value="Ashwin"/>
</dbReference>
<comment type="similarity">
    <text evidence="2">Belongs to the ashwin family.</text>
</comment>